<evidence type="ECO:0000256" key="2">
    <source>
        <dbReference type="ARBA" id="ARBA00022722"/>
    </source>
</evidence>
<evidence type="ECO:0000256" key="4">
    <source>
        <dbReference type="ARBA" id="ARBA00022839"/>
    </source>
</evidence>
<dbReference type="InterPro" id="IPR025824">
    <property type="entry name" value="OB-fold_nuc-bd_dom"/>
</dbReference>
<keyword evidence="11" id="KW-1185">Reference proteome</keyword>
<comment type="function">
    <text evidence="5">Bidirectionally degrades single-stranded DNA into large acid-insoluble oligonucleotides, which are then degraded further into small acid-soluble oligonucleotides.</text>
</comment>
<dbReference type="EMBL" id="NGMO01000004">
    <property type="protein sequence ID" value="OTP09582.1"/>
    <property type="molecule type" value="Genomic_DNA"/>
</dbReference>
<comment type="subcellular location">
    <subcellularLocation>
        <location evidence="5 6">Cytoplasm</location>
    </subcellularLocation>
</comment>
<comment type="subunit">
    <text evidence="5">Heterooligomer composed of large and small subunits.</text>
</comment>
<evidence type="ECO:0000256" key="5">
    <source>
        <dbReference type="HAMAP-Rule" id="MF_00378"/>
    </source>
</evidence>
<dbReference type="CDD" id="cd04489">
    <property type="entry name" value="ExoVII_LU_OBF"/>
    <property type="match status" value="1"/>
</dbReference>
<dbReference type="PANTHER" id="PTHR30008">
    <property type="entry name" value="EXODEOXYRIBONUCLEASE 7 LARGE SUBUNIT"/>
    <property type="match status" value="1"/>
</dbReference>
<comment type="caution">
    <text evidence="10">The sequence shown here is derived from an EMBL/GenBank/DDBJ whole genome shotgun (WGS) entry which is preliminary data.</text>
</comment>
<dbReference type="GO" id="GO:0003676">
    <property type="term" value="F:nucleic acid binding"/>
    <property type="evidence" value="ECO:0007669"/>
    <property type="project" value="InterPro"/>
</dbReference>
<dbReference type="PANTHER" id="PTHR30008:SF0">
    <property type="entry name" value="EXODEOXYRIBONUCLEASE 7 LARGE SUBUNIT"/>
    <property type="match status" value="1"/>
</dbReference>
<evidence type="ECO:0000256" key="7">
    <source>
        <dbReference type="SAM" id="Coils"/>
    </source>
</evidence>
<evidence type="ECO:0000256" key="1">
    <source>
        <dbReference type="ARBA" id="ARBA00022490"/>
    </source>
</evidence>
<organism evidence="10 11">
    <name type="scientific">Candidatus Enterococcus wittei</name>
    <dbReference type="NCBI Taxonomy" id="1987383"/>
    <lineage>
        <taxon>Bacteria</taxon>
        <taxon>Bacillati</taxon>
        <taxon>Bacillota</taxon>
        <taxon>Bacilli</taxon>
        <taxon>Lactobacillales</taxon>
        <taxon>Enterococcaceae</taxon>
        <taxon>Enterococcus</taxon>
    </lineage>
</organism>
<dbReference type="RefSeq" id="WP_086285406.1">
    <property type="nucleotide sequence ID" value="NZ_NGMO01000004.1"/>
</dbReference>
<dbReference type="InterPro" id="IPR020579">
    <property type="entry name" value="Exonuc_VII_lsu_C"/>
</dbReference>
<gene>
    <name evidence="5" type="primary">xseA</name>
    <name evidence="10" type="ORF">A5844_002361</name>
</gene>
<keyword evidence="7" id="KW-0175">Coiled coil</keyword>
<dbReference type="STRING" id="1987383.A5844_002361"/>
<evidence type="ECO:0000313" key="11">
    <source>
        <dbReference type="Proteomes" id="UP000194933"/>
    </source>
</evidence>
<dbReference type="NCBIfam" id="TIGR00237">
    <property type="entry name" value="xseA"/>
    <property type="match status" value="1"/>
</dbReference>
<keyword evidence="2 5" id="KW-0540">Nuclease</keyword>
<dbReference type="AlphaFoldDB" id="A0A242JWH8"/>
<feature type="domain" description="Exonuclease VII large subunit C-terminal" evidence="8">
    <location>
        <begin position="128"/>
        <end position="435"/>
    </location>
</feature>
<feature type="coiled-coil region" evidence="7">
    <location>
        <begin position="354"/>
        <end position="381"/>
    </location>
</feature>
<reference evidence="10 11" key="1">
    <citation type="submission" date="2017-05" db="EMBL/GenBank/DDBJ databases">
        <title>The Genome Sequence of Enterococcus sp. 10A9_DIV0425.</title>
        <authorList>
            <consortium name="The Broad Institute Genomics Platform"/>
            <consortium name="The Broad Institute Genomic Center for Infectious Diseases"/>
            <person name="Earl A."/>
            <person name="Manson A."/>
            <person name="Schwartman J."/>
            <person name="Gilmore M."/>
            <person name="Abouelleil A."/>
            <person name="Cao P."/>
            <person name="Chapman S."/>
            <person name="Cusick C."/>
            <person name="Shea T."/>
            <person name="Young S."/>
            <person name="Neafsey D."/>
            <person name="Nusbaum C."/>
            <person name="Birren B."/>
        </authorList>
    </citation>
    <scope>NUCLEOTIDE SEQUENCE [LARGE SCALE GENOMIC DNA]</scope>
    <source>
        <strain evidence="10 11">10A9_DIV0425</strain>
    </source>
</reference>
<evidence type="ECO:0000256" key="6">
    <source>
        <dbReference type="RuleBase" id="RU004355"/>
    </source>
</evidence>
<dbReference type="GO" id="GO:0005737">
    <property type="term" value="C:cytoplasm"/>
    <property type="evidence" value="ECO:0007669"/>
    <property type="project" value="UniProtKB-SubCell"/>
</dbReference>
<evidence type="ECO:0000256" key="3">
    <source>
        <dbReference type="ARBA" id="ARBA00022801"/>
    </source>
</evidence>
<proteinExistence type="inferred from homology"/>
<name>A0A242JWH8_9ENTE</name>
<evidence type="ECO:0000313" key="10">
    <source>
        <dbReference type="EMBL" id="OTP09582.1"/>
    </source>
</evidence>
<dbReference type="Proteomes" id="UP000194933">
    <property type="component" value="Unassembled WGS sequence"/>
</dbReference>
<sequence>MTAEYLTVTTLTKYLKRKFEADPYLERVYLTGEISNFRLRANAHQYFSLKDDHAKISAIMFKGAFQKLRFQPKEGMKVLVVGRISLYEASGSYQIYVEHMEPDGVGALYQELAERKEKLMKEGLFQGPKKPLPRFPKRIAVLTSPSGAVIRDIITTVKRRYPIAQLVLFPTVVQGNQAADDVVRNIERVEALGNFDTMIIGRGGGSIEDLWPFNEERVARAIFNASTPVISSVGHETDTTIADLVADLRAPTPTAAAELAVPVLSEVLLRIKERQSHLEQSFLRQIQRKQERFERARQSYVFRQPERLYEGQTIKLDQLKQRLYQATQQIYYIKEKQALTLSHQLEQAAPTHRVKSAQQEASYLEKRLEEKIQQYMKQQQQRFQQAVQSLDLLSPLKIMGRGYSYTTLNEQVVKSVKEVSLDDELIIHYADGQIKGRVIQTEKGENEHGKSNI</sequence>
<evidence type="ECO:0000259" key="9">
    <source>
        <dbReference type="Pfam" id="PF13742"/>
    </source>
</evidence>
<dbReference type="InterPro" id="IPR003753">
    <property type="entry name" value="Exonuc_VII_L"/>
</dbReference>
<dbReference type="Pfam" id="PF02601">
    <property type="entry name" value="Exonuc_VII_L"/>
    <property type="match status" value="1"/>
</dbReference>
<dbReference type="GO" id="GO:0008855">
    <property type="term" value="F:exodeoxyribonuclease VII activity"/>
    <property type="evidence" value="ECO:0007669"/>
    <property type="project" value="UniProtKB-UniRule"/>
</dbReference>
<comment type="similarity">
    <text evidence="5 6">Belongs to the XseA family.</text>
</comment>
<comment type="catalytic activity">
    <reaction evidence="5 6">
        <text>Exonucleolytic cleavage in either 5'- to 3'- or 3'- to 5'-direction to yield nucleoside 5'-phosphates.</text>
        <dbReference type="EC" id="3.1.11.6"/>
    </reaction>
</comment>
<feature type="domain" description="OB-fold nucleic acid binding" evidence="9">
    <location>
        <begin position="6"/>
        <end position="101"/>
    </location>
</feature>
<protein>
    <recommendedName>
        <fullName evidence="5">Exodeoxyribonuclease 7 large subunit</fullName>
        <ecNumber evidence="5">3.1.11.6</ecNumber>
    </recommendedName>
    <alternativeName>
        <fullName evidence="5">Exodeoxyribonuclease VII large subunit</fullName>
        <shortName evidence="5">Exonuclease VII large subunit</shortName>
    </alternativeName>
</protein>
<dbReference type="HAMAP" id="MF_00378">
    <property type="entry name" value="Exonuc_7_L"/>
    <property type="match status" value="1"/>
</dbReference>
<dbReference type="GO" id="GO:0006308">
    <property type="term" value="P:DNA catabolic process"/>
    <property type="evidence" value="ECO:0007669"/>
    <property type="project" value="UniProtKB-UniRule"/>
</dbReference>
<dbReference type="GO" id="GO:0009318">
    <property type="term" value="C:exodeoxyribonuclease VII complex"/>
    <property type="evidence" value="ECO:0007669"/>
    <property type="project" value="UniProtKB-UniRule"/>
</dbReference>
<accession>A0A242JWH8</accession>
<evidence type="ECO:0000259" key="8">
    <source>
        <dbReference type="Pfam" id="PF02601"/>
    </source>
</evidence>
<dbReference type="EC" id="3.1.11.6" evidence="5"/>
<dbReference type="Pfam" id="PF13742">
    <property type="entry name" value="tRNA_anti_2"/>
    <property type="match status" value="1"/>
</dbReference>
<keyword evidence="3 5" id="KW-0378">Hydrolase</keyword>
<keyword evidence="4 5" id="KW-0269">Exonuclease</keyword>
<keyword evidence="1 5" id="KW-0963">Cytoplasm</keyword>